<evidence type="ECO:0000313" key="3">
    <source>
        <dbReference type="Proteomes" id="UP001221909"/>
    </source>
</evidence>
<dbReference type="Proteomes" id="UP001221909">
    <property type="component" value="Unassembled WGS sequence"/>
</dbReference>
<name>A0ABT5MR92_9PAST</name>
<organism evidence="2 3">
    <name type="scientific">Mannheimia cairinae</name>
    <dbReference type="NCBI Taxonomy" id="3025936"/>
    <lineage>
        <taxon>Bacteria</taxon>
        <taxon>Pseudomonadati</taxon>
        <taxon>Pseudomonadota</taxon>
        <taxon>Gammaproteobacteria</taxon>
        <taxon>Pasteurellales</taxon>
        <taxon>Pasteurellaceae</taxon>
        <taxon>Mannheimia</taxon>
    </lineage>
</organism>
<dbReference type="RefSeq" id="WP_273748929.1">
    <property type="nucleotide sequence ID" value="NZ_JAQSJE010000009.1"/>
</dbReference>
<dbReference type="EMBL" id="JAQSJE010000009">
    <property type="protein sequence ID" value="MDD0824685.1"/>
    <property type="molecule type" value="Genomic_DNA"/>
</dbReference>
<keyword evidence="3" id="KW-1185">Reference proteome</keyword>
<sequence length="116" mass="13461">MFKDVNEFFGILGDVIKFVLKLILFFLLSGAPILLSQYLATVFDISHYIIVAMICGIIILFCSYWIYKIWKMPNLTRSQKWALMNGRDLPPAKVPIKSKYDIYKALFDEEEGNQKS</sequence>
<evidence type="ECO:0000313" key="2">
    <source>
        <dbReference type="EMBL" id="MDD0824685.1"/>
    </source>
</evidence>
<comment type="caution">
    <text evidence="2">The sequence shown here is derived from an EMBL/GenBank/DDBJ whole genome shotgun (WGS) entry which is preliminary data.</text>
</comment>
<reference evidence="2 3" key="1">
    <citation type="submission" date="2023-02" db="EMBL/GenBank/DDBJ databases">
        <title>Mannheimia cairiniae sp. nov., a novel species of Mannheimia obtained from moscovy ducks (Cairina moschata) and reclassification of Mannheimia ovis as heterotypic synonym of Mannheimia pernigra.</title>
        <authorList>
            <person name="Christensen H."/>
        </authorList>
    </citation>
    <scope>NUCLEOTIDE SEQUENCE [LARGE SCALE GENOMIC DNA]</scope>
    <source>
        <strain evidence="2 3">AT1</strain>
    </source>
</reference>
<feature type="transmembrane region" description="Helical" evidence="1">
    <location>
        <begin position="45"/>
        <end position="67"/>
    </location>
</feature>
<keyword evidence="1" id="KW-0472">Membrane</keyword>
<gene>
    <name evidence="2" type="ORF">PTQ27_09460</name>
</gene>
<keyword evidence="1" id="KW-1133">Transmembrane helix</keyword>
<keyword evidence="1" id="KW-0812">Transmembrane</keyword>
<accession>A0ABT5MR92</accession>
<protein>
    <submittedName>
        <fullName evidence="2">Uncharacterized protein</fullName>
    </submittedName>
</protein>
<feature type="transmembrane region" description="Helical" evidence="1">
    <location>
        <begin position="18"/>
        <end position="39"/>
    </location>
</feature>
<evidence type="ECO:0000256" key="1">
    <source>
        <dbReference type="SAM" id="Phobius"/>
    </source>
</evidence>
<proteinExistence type="predicted"/>